<proteinExistence type="predicted"/>
<protein>
    <submittedName>
        <fullName evidence="1">DUF3499 domain-containing protein</fullName>
    </submittedName>
</protein>
<sequence length="116" mass="12754">MRKLSGRRCSRASCTSAAIKTLTYIYSDSTAVLGPLSTYAEPHNYDLCAVHSQRLTVPVGWNVIKEEVIDHNSGPTEEDLMAIADAVREVANTDLNSKSMQPELGRRGHLRVLPSN</sequence>
<evidence type="ECO:0000313" key="1">
    <source>
        <dbReference type="EMBL" id="ASY23528.1"/>
    </source>
</evidence>
<dbReference type="RefSeq" id="WP_095687804.1">
    <property type="nucleotide sequence ID" value="NZ_CP016779.1"/>
</dbReference>
<gene>
    <name evidence="1" type="ORF">B1sIIB91_01090</name>
</gene>
<evidence type="ECO:0000313" key="2">
    <source>
        <dbReference type="Proteomes" id="UP000217210"/>
    </source>
</evidence>
<dbReference type="EMBL" id="CP016779">
    <property type="protein sequence ID" value="ASY23528.1"/>
    <property type="molecule type" value="Genomic_DNA"/>
</dbReference>
<keyword evidence="2" id="KW-1185">Reference proteome</keyword>
<organism evidence="1 2">
    <name type="scientific">Candidatus Nanopelagicus abundans</name>
    <dbReference type="NCBI Taxonomy" id="1884916"/>
    <lineage>
        <taxon>Bacteria</taxon>
        <taxon>Bacillati</taxon>
        <taxon>Actinomycetota</taxon>
        <taxon>Actinomycetes</taxon>
        <taxon>Candidatus Nanopelagicales</taxon>
        <taxon>Candidatus Nanopelagicaceae</taxon>
        <taxon>Candidatus Nanopelagicus</taxon>
    </lineage>
</organism>
<dbReference type="Proteomes" id="UP000217210">
    <property type="component" value="Chromosome"/>
</dbReference>
<dbReference type="AlphaFoldDB" id="A0A249L367"/>
<dbReference type="InterPro" id="IPR021888">
    <property type="entry name" value="DUF3499"/>
</dbReference>
<reference evidence="1 2" key="1">
    <citation type="submission" date="2016-07" db="EMBL/GenBank/DDBJ databases">
        <title>High microdiversification within the ubiquitous acI lineage of Actinobacteria.</title>
        <authorList>
            <person name="Neuenschwander S.M."/>
            <person name="Salcher M."/>
            <person name="Ghai R."/>
            <person name="Pernthaler J."/>
        </authorList>
    </citation>
    <scope>NUCLEOTIDE SEQUENCE [LARGE SCALE GENOMIC DNA]</scope>
    <source>
        <strain evidence="1">MMS-IIB-91</strain>
    </source>
</reference>
<accession>A0A249L367</accession>
<dbReference type="OrthoDB" id="3216194at2"/>
<dbReference type="Pfam" id="PF12005">
    <property type="entry name" value="DUF3499"/>
    <property type="match status" value="1"/>
</dbReference>
<name>A0A249L367_9ACTN</name>
<dbReference type="KEGG" id="nab:B1sIIB91_01090"/>